<dbReference type="AlphaFoldDB" id="A0A5C6QJF4"/>
<dbReference type="InterPro" id="IPR009959">
    <property type="entry name" value="Cyclase_SnoaL-like"/>
</dbReference>
<evidence type="ECO:0000313" key="5">
    <source>
        <dbReference type="Proteomes" id="UP000321917"/>
    </source>
</evidence>
<dbReference type="EMBL" id="VOLR01000010">
    <property type="protein sequence ID" value="TWX60177.1"/>
    <property type="molecule type" value="Genomic_DNA"/>
</dbReference>
<comment type="caution">
    <text evidence="3">The sequence shown here is derived from an EMBL/GenBank/DDBJ whole genome shotgun (WGS) entry which is preliminary data.</text>
</comment>
<dbReference type="GO" id="GO:0030638">
    <property type="term" value="P:polyketide metabolic process"/>
    <property type="evidence" value="ECO:0007669"/>
    <property type="project" value="InterPro"/>
</dbReference>
<dbReference type="OrthoDB" id="1948945at2"/>
<name>A0A5C6QJF4_9GAMM</name>
<dbReference type="InterPro" id="IPR032710">
    <property type="entry name" value="NTF2-like_dom_sf"/>
</dbReference>
<dbReference type="Proteomes" id="UP000321525">
    <property type="component" value="Unassembled WGS sequence"/>
</dbReference>
<evidence type="ECO:0000313" key="3">
    <source>
        <dbReference type="EMBL" id="TWX69029.1"/>
    </source>
</evidence>
<dbReference type="Pfam" id="PF12680">
    <property type="entry name" value="SnoaL_2"/>
    <property type="match status" value="1"/>
</dbReference>
<keyword evidence="4" id="KW-1185">Reference proteome</keyword>
<sequence>MSIELKNKELILEYYQAIEQANAETIGDVLSDYMSDDCQWYGVHPFNEQKGPEAVNKIFWQPFLHAFKHVQRRQDVFMAGVSGNDGANWVTSMGHFMVQFDQDWLGIPRSGKVAMIRYADFNCIENGKIVRSGFFCDIISVMNQVGINPLPQSTGHSFIYPGPRTHDGIQLQDMDFADGEKTMSLLNQMIDDFSQLNKTANDNYPPEILEKTWAKDMAWYGPAGIGATYTIPKFQEQHSYPFRQGLKDKVFNGHICRYAEGNYACFFGWPNLSSTPIGGFLGLPGSEIRADMRVVDVYRREGNKLVENWVLIDIPYWLKQQGLDILERSRKINNPS</sequence>
<evidence type="ECO:0000259" key="1">
    <source>
        <dbReference type="Pfam" id="PF12680"/>
    </source>
</evidence>
<organism evidence="3 5">
    <name type="scientific">Colwellia hornerae</name>
    <dbReference type="NCBI Taxonomy" id="89402"/>
    <lineage>
        <taxon>Bacteria</taxon>
        <taxon>Pseudomonadati</taxon>
        <taxon>Pseudomonadota</taxon>
        <taxon>Gammaproteobacteria</taxon>
        <taxon>Alteromonadales</taxon>
        <taxon>Colwelliaceae</taxon>
        <taxon>Colwellia</taxon>
    </lineage>
</organism>
<dbReference type="PANTHER" id="PTHR38436">
    <property type="entry name" value="POLYKETIDE CYCLASE SNOAL-LIKE DOMAIN"/>
    <property type="match status" value="1"/>
</dbReference>
<dbReference type="PANTHER" id="PTHR38436:SF1">
    <property type="entry name" value="ESTER CYCLASE"/>
    <property type="match status" value="1"/>
</dbReference>
<dbReference type="Proteomes" id="UP000321917">
    <property type="component" value="Unassembled WGS sequence"/>
</dbReference>
<dbReference type="Gene3D" id="3.10.450.50">
    <property type="match status" value="2"/>
</dbReference>
<dbReference type="InterPro" id="IPR037401">
    <property type="entry name" value="SnoaL-like"/>
</dbReference>
<dbReference type="EMBL" id="VOLQ01000009">
    <property type="protein sequence ID" value="TWX69029.1"/>
    <property type="molecule type" value="Genomic_DNA"/>
</dbReference>
<accession>A0A5C6QJF4</accession>
<proteinExistence type="predicted"/>
<protein>
    <submittedName>
        <fullName evidence="3">Nuclear transport factor 2 family protein</fullName>
    </submittedName>
</protein>
<evidence type="ECO:0000313" key="2">
    <source>
        <dbReference type="EMBL" id="TWX60177.1"/>
    </source>
</evidence>
<gene>
    <name evidence="2" type="ORF">ESZ26_08685</name>
    <name evidence="3" type="ORF">ESZ27_06745</name>
</gene>
<feature type="domain" description="SnoaL-like" evidence="1">
    <location>
        <begin position="13"/>
        <end position="131"/>
    </location>
</feature>
<dbReference type="RefSeq" id="WP_146799354.1">
    <property type="nucleotide sequence ID" value="NZ_VOLP01000011.1"/>
</dbReference>
<reference evidence="3 5" key="1">
    <citation type="submission" date="2019-07" db="EMBL/GenBank/DDBJ databases">
        <title>Genomes of sea-ice associated Colwellia species.</title>
        <authorList>
            <person name="Bowman J.P."/>
        </authorList>
    </citation>
    <scope>NUCLEOTIDE SEQUENCE [LARGE SCALE GENOMIC DNA]</scope>
    <source>
        <strain evidence="2 4">ACAM 607</strain>
        <strain evidence="3 5">IC036</strain>
    </source>
</reference>
<dbReference type="SUPFAM" id="SSF54427">
    <property type="entry name" value="NTF2-like"/>
    <property type="match status" value="2"/>
</dbReference>
<evidence type="ECO:0000313" key="4">
    <source>
        <dbReference type="Proteomes" id="UP000321525"/>
    </source>
</evidence>